<feature type="domain" description="PDZ" evidence="7">
    <location>
        <begin position="247"/>
        <end position="326"/>
    </location>
</feature>
<dbReference type="InterPro" id="IPR001478">
    <property type="entry name" value="PDZ"/>
</dbReference>
<dbReference type="Gene3D" id="2.40.10.10">
    <property type="entry name" value="Trypsin-like serine proteases"/>
    <property type="match status" value="2"/>
</dbReference>
<evidence type="ECO:0000256" key="6">
    <source>
        <dbReference type="SAM" id="SignalP"/>
    </source>
</evidence>
<accession>A0A926QKQ5</accession>
<evidence type="ECO:0000313" key="8">
    <source>
        <dbReference type="EMBL" id="MBD0382033.1"/>
    </source>
</evidence>
<evidence type="ECO:0000256" key="3">
    <source>
        <dbReference type="ARBA" id="ARBA00022801"/>
    </source>
</evidence>
<keyword evidence="4" id="KW-0720">Serine protease</keyword>
<gene>
    <name evidence="8" type="ORF">ICC18_18105</name>
</gene>
<dbReference type="Proteomes" id="UP000650466">
    <property type="component" value="Unassembled WGS sequence"/>
</dbReference>
<organism evidence="8 9">
    <name type="scientific">Paenibacillus sedimenti</name>
    <dbReference type="NCBI Taxonomy" id="2770274"/>
    <lineage>
        <taxon>Bacteria</taxon>
        <taxon>Bacillati</taxon>
        <taxon>Bacillota</taxon>
        <taxon>Bacilli</taxon>
        <taxon>Bacillales</taxon>
        <taxon>Paenibacillaceae</taxon>
        <taxon>Paenibacillus</taxon>
    </lineage>
</organism>
<dbReference type="Pfam" id="PF13365">
    <property type="entry name" value="Trypsin_2"/>
    <property type="match status" value="1"/>
</dbReference>
<dbReference type="EMBL" id="JACVVD010000006">
    <property type="protein sequence ID" value="MBD0382033.1"/>
    <property type="molecule type" value="Genomic_DNA"/>
</dbReference>
<evidence type="ECO:0000256" key="4">
    <source>
        <dbReference type="ARBA" id="ARBA00022825"/>
    </source>
</evidence>
<keyword evidence="9" id="KW-1185">Reference proteome</keyword>
<dbReference type="GO" id="GO:0006508">
    <property type="term" value="P:proteolysis"/>
    <property type="evidence" value="ECO:0007669"/>
    <property type="project" value="UniProtKB-KW"/>
</dbReference>
<dbReference type="InterPro" id="IPR001940">
    <property type="entry name" value="Peptidase_S1C"/>
</dbReference>
<dbReference type="InterPro" id="IPR036034">
    <property type="entry name" value="PDZ_sf"/>
</dbReference>
<feature type="chain" id="PRO_5037710559" evidence="6">
    <location>
        <begin position="33"/>
        <end position="845"/>
    </location>
</feature>
<comment type="caution">
    <text evidence="8">The sequence shown here is derived from an EMBL/GenBank/DDBJ whole genome shotgun (WGS) entry which is preliminary data.</text>
</comment>
<keyword evidence="6" id="KW-0732">Signal</keyword>
<dbReference type="SUPFAM" id="SSF50494">
    <property type="entry name" value="Trypsin-like serine proteases"/>
    <property type="match status" value="1"/>
</dbReference>
<reference evidence="8" key="1">
    <citation type="submission" date="2020-09" db="EMBL/GenBank/DDBJ databases">
        <title>Draft Genome Sequence of Paenibacillus sp. WST5.</title>
        <authorList>
            <person name="Bao Z."/>
        </authorList>
    </citation>
    <scope>NUCLEOTIDE SEQUENCE</scope>
    <source>
        <strain evidence="8">WST5</strain>
    </source>
</reference>
<feature type="signal peptide" evidence="6">
    <location>
        <begin position="1"/>
        <end position="32"/>
    </location>
</feature>
<dbReference type="AlphaFoldDB" id="A0A926QKQ5"/>
<proteinExistence type="inferred from homology"/>
<dbReference type="InterPro" id="IPR043504">
    <property type="entry name" value="Peptidase_S1_PA_chymotrypsin"/>
</dbReference>
<dbReference type="Pfam" id="PF13180">
    <property type="entry name" value="PDZ_2"/>
    <property type="match status" value="1"/>
</dbReference>
<keyword evidence="3" id="KW-0378">Hydrolase</keyword>
<dbReference type="InterPro" id="IPR009003">
    <property type="entry name" value="Peptidase_S1_PA"/>
</dbReference>
<comment type="similarity">
    <text evidence="1">Belongs to the peptidase S1C family.</text>
</comment>
<dbReference type="GO" id="GO:0004252">
    <property type="term" value="F:serine-type endopeptidase activity"/>
    <property type="evidence" value="ECO:0007669"/>
    <property type="project" value="InterPro"/>
</dbReference>
<evidence type="ECO:0000256" key="5">
    <source>
        <dbReference type="SAM" id="MobiDB-lite"/>
    </source>
</evidence>
<dbReference type="PANTHER" id="PTHR22939">
    <property type="entry name" value="SERINE PROTEASE FAMILY S1C HTRA-RELATED"/>
    <property type="match status" value="1"/>
</dbReference>
<dbReference type="Gene3D" id="3.40.1000.10">
    <property type="entry name" value="Mog1/PsbP, alpha/beta/alpha sandwich"/>
    <property type="match status" value="1"/>
</dbReference>
<name>A0A926QKQ5_9BACL</name>
<dbReference type="SUPFAM" id="SSF50156">
    <property type="entry name" value="PDZ domain-like"/>
    <property type="match status" value="1"/>
</dbReference>
<evidence type="ECO:0000313" key="9">
    <source>
        <dbReference type="Proteomes" id="UP000650466"/>
    </source>
</evidence>
<evidence type="ECO:0000256" key="1">
    <source>
        <dbReference type="ARBA" id="ARBA00010541"/>
    </source>
</evidence>
<dbReference type="SMART" id="SM00228">
    <property type="entry name" value="PDZ"/>
    <property type="match status" value="1"/>
</dbReference>
<dbReference type="PANTHER" id="PTHR22939:SF129">
    <property type="entry name" value="SERINE PROTEASE HTRA2, MITOCHONDRIAL"/>
    <property type="match status" value="1"/>
</dbReference>
<keyword evidence="2 8" id="KW-0645">Protease</keyword>
<evidence type="ECO:0000256" key="2">
    <source>
        <dbReference type="ARBA" id="ARBA00022670"/>
    </source>
</evidence>
<dbReference type="PRINTS" id="PR00834">
    <property type="entry name" value="PROTEASES2C"/>
</dbReference>
<protein>
    <submittedName>
        <fullName evidence="8">Serine protease</fullName>
    </submittedName>
</protein>
<feature type="region of interest" description="Disordered" evidence="5">
    <location>
        <begin position="336"/>
        <end position="359"/>
    </location>
</feature>
<dbReference type="Gene3D" id="2.30.42.10">
    <property type="match status" value="1"/>
</dbReference>
<dbReference type="RefSeq" id="WP_188175828.1">
    <property type="nucleotide sequence ID" value="NZ_JACVVD010000006.1"/>
</dbReference>
<sequence>MGKWNRFTNKGIVALITAFMVVSSVGTVSSYAAEVNAEVPQVIEKASPSVVAIIGKPTSDADKAWEKNRYNLAHGTGVIVESNGVIVTNAHVVKDMKNIAVVTSDGKTYNGRATNIDEESDLALVKIDAAGLTPAKIAASSSDIKVGETVAAIGTPISFALRNSVTVGIVSGIDRSVNSQYQLIQTDAAINPGNSGGALINMKGEVIGINTMKYADFGVENLGFAIPVDTLKYVLKHFQLYGKVKRPYLGLELEESWEAVVGLPSSTGLRVAYVDPDSPAAKAGLKQDDLLVSIGSSKLKTTVDFNEALKKYLPNETVSLTIQSGSSEVSKSITLGEAHSQETQWTQNSDDDSLDADRGKTKIGDSHYGWSMKYPAGLVKNHQSDDGDVVSFVDAKGEFSLSIRVDNQQSDELSPSALLSKLASDDEDEYDYDYDYSGAPSTILERQYVKREGSPYAKVVGRSGDDGYVQTRGYLHKGSLYTLHLFVNKEHYNNDFKQNSYNDLLDSFQPVFDGKDPSLKDISVYSSGNTTFKNEYGLSFDLPANWEQGGYTSGSSFFSDDYSQMVRVNVTSASSGDTLKAWVDRQRKQFEAVYVPKYRSVKEPEELTLAGVPALKVAYSSSLGSKWMEGYSLFFIKDKYKYEVEFTYPQETDGDEVKELLDTLASSIKVDKDNMDKELGFIQDLDELLDPNRTITYKNEKYKYSLQIPESWSSSKSYSYDNKDQSSKTFFFTGGYLIVQADPKATYESLVKDEDAAQKKSHDSDNEYTFTDSEVNLFDDVKAKQYVVNYESDEVPYKETIYIFRKNNISYTVILRIDEAVQTAANEARLNKAFESMKFLDGGKK</sequence>
<evidence type="ECO:0000259" key="7">
    <source>
        <dbReference type="SMART" id="SM00228"/>
    </source>
</evidence>